<feature type="signal peptide" evidence="2">
    <location>
        <begin position="1"/>
        <end position="24"/>
    </location>
</feature>
<accession>A0ABT9FG83</accession>
<feature type="chain" id="PRO_5045449135" evidence="2">
    <location>
        <begin position="25"/>
        <end position="428"/>
    </location>
</feature>
<dbReference type="Pfam" id="PF13729">
    <property type="entry name" value="TraF_2"/>
    <property type="match status" value="1"/>
</dbReference>
<evidence type="ECO:0000313" key="4">
    <source>
        <dbReference type="Proteomes" id="UP001177212"/>
    </source>
</evidence>
<dbReference type="Gene3D" id="2.40.160.60">
    <property type="entry name" value="Outer membrane protein transport protein (OMPP1/FadL/TodX)"/>
    <property type="match status" value="1"/>
</dbReference>
<name>A0ABT9FG83_9GAMM</name>
<protein>
    <submittedName>
        <fullName evidence="3">Conjugal transfer protein TraF</fullName>
    </submittedName>
</protein>
<evidence type="ECO:0000313" key="3">
    <source>
        <dbReference type="EMBL" id="MDP2565793.1"/>
    </source>
</evidence>
<proteinExistence type="predicted"/>
<dbReference type="RefSeq" id="WP_305472526.1">
    <property type="nucleotide sequence ID" value="NZ_JAUYVT010000014.1"/>
</dbReference>
<keyword evidence="4" id="KW-1185">Reference proteome</keyword>
<evidence type="ECO:0000256" key="2">
    <source>
        <dbReference type="SAM" id="SignalP"/>
    </source>
</evidence>
<feature type="coiled-coil region" evidence="1">
    <location>
        <begin position="93"/>
        <end position="130"/>
    </location>
</feature>
<dbReference type="InterPro" id="IPR032811">
    <property type="entry name" value="Put_conjugal_transfer"/>
</dbReference>
<sequence length="428" mass="46024">MMLYKKKLCVAISLVIASTTTANANNLPREMAMGGTGVASGLINTAGHTNPALLSSKSTKEVFSLAAPYFSVGVSDEDDLIDAIDNFQDSNVFENFENSIDNAELNIASIESVKLNTSELNNALAELDNKQVHVNALVGTSIAVATETIGIALTANGIVDVSSHVSYTDKQLLDDFNDELSIVQSCLGTSTLSCAQQSQNLNFIDPVTGDVNFDPDQDIRSTVNVSGIAIAELGASFSTSLTVAEHHVAIGVTPKFVTAKTINYSQSVNDAELEDFDSDDYTTTHNNFNVDVGAIVSINEKWSTGVVVKNLIKQNYDNEYNAQYNYIIKPHTQVAIAYDGGWINAALDIDANKKYTSRGDEQVIAFGVEIDAFEVAQVRAGYRHDLENTDNSLYSAGIGFSPFGVHLDLGVAGNEREVNASAMLGFKW</sequence>
<reference evidence="3" key="1">
    <citation type="submission" date="2023-07" db="EMBL/GenBank/DDBJ databases">
        <title>Genome content predicts the carbon catabolic preferences of heterotrophic bacteria.</title>
        <authorList>
            <person name="Gralka M."/>
        </authorList>
    </citation>
    <scope>NUCLEOTIDE SEQUENCE</scope>
    <source>
        <strain evidence="3">4G09</strain>
    </source>
</reference>
<comment type="caution">
    <text evidence="3">The sequence shown here is derived from an EMBL/GenBank/DDBJ whole genome shotgun (WGS) entry which is preliminary data.</text>
</comment>
<keyword evidence="2" id="KW-0732">Signal</keyword>
<gene>
    <name evidence="3" type="primary">traF</name>
    <name evidence="3" type="ORF">Q8W34_14195</name>
</gene>
<dbReference type="Proteomes" id="UP001177212">
    <property type="component" value="Unassembled WGS sequence"/>
</dbReference>
<keyword evidence="1" id="KW-0175">Coiled coil</keyword>
<evidence type="ECO:0000256" key="1">
    <source>
        <dbReference type="SAM" id="Coils"/>
    </source>
</evidence>
<organism evidence="3 4">
    <name type="scientific">Pseudoalteromonas marina</name>
    <dbReference type="NCBI Taxonomy" id="267375"/>
    <lineage>
        <taxon>Bacteria</taxon>
        <taxon>Pseudomonadati</taxon>
        <taxon>Pseudomonadota</taxon>
        <taxon>Gammaproteobacteria</taxon>
        <taxon>Alteromonadales</taxon>
        <taxon>Pseudoalteromonadaceae</taxon>
        <taxon>Pseudoalteromonas</taxon>
    </lineage>
</organism>
<dbReference type="EMBL" id="JAUYVT010000014">
    <property type="protein sequence ID" value="MDP2565793.1"/>
    <property type="molecule type" value="Genomic_DNA"/>
</dbReference>